<evidence type="ECO:0000259" key="7">
    <source>
        <dbReference type="Pfam" id="PF06398"/>
    </source>
</evidence>
<dbReference type="RefSeq" id="XP_043003309.1">
    <property type="nucleotide sequence ID" value="XM_043159704.1"/>
</dbReference>
<keyword evidence="4 6" id="KW-0472">Membrane</keyword>
<evidence type="ECO:0000256" key="6">
    <source>
        <dbReference type="SAM" id="Phobius"/>
    </source>
</evidence>
<evidence type="ECO:0000256" key="5">
    <source>
        <dbReference type="SAM" id="MobiDB-lite"/>
    </source>
</evidence>
<accession>A0A9P7ULW5</accession>
<feature type="compositionally biased region" description="Polar residues" evidence="5">
    <location>
        <begin position="32"/>
        <end position="46"/>
    </location>
</feature>
<dbReference type="Pfam" id="PF06398">
    <property type="entry name" value="Pex24p"/>
    <property type="match status" value="1"/>
</dbReference>
<evidence type="ECO:0000313" key="9">
    <source>
        <dbReference type="Proteomes" id="UP001049176"/>
    </source>
</evidence>
<proteinExistence type="predicted"/>
<feature type="compositionally biased region" description="Low complexity" evidence="5">
    <location>
        <begin position="106"/>
        <end position="123"/>
    </location>
</feature>
<sequence>MESVNSDKMTSTFNYVTIPPCATLLHTRTHRTSSPQLRKQSNSRGKSSPIIRTSLPRSISEDDTDSPNSAGSMGSPILKGFVTSSTFNLIPQVLLSSAGVPTSPQGTSPAAGTSGNSGSNPGGKRTKRYFNQREPVVLLSNRDPLSIPIMSVNFKQFVERVGPVFWLQDRIEEIVFWRRGWRMTCTWLAIYAFICYFPKLVLLLPHLGLIGIMLSTCRYPKPKPPPVPTLFSAAGPPPPETNANTSTPPLPPPVAQDNIDWQANVQAIQNLMGFYATTHAMVTPHLSHLSLAPGSETAKPKSPYALPLLTFLVLTLLPTLFLVTSPYFPFRLVALVAGAGPVILLHPYIYSLITTYIAQRRVTTWVFTLRLPPTIRHLLPLKWKTRIPEFIQLNQTSLRKKFRWTVQRLIDDNNLTDECWNSEIREVELWENERLDRIQALARARSLSTSSSSSGSGTVTEDDETSGPQPTVRLSRIVTNVSPVTGWSKSNLRSGERASWTRGRDGWSGVGSDGSVSNLTFALSPGWNFVSTEDWRADLEASWAGSGDEDGWVYTNDSWVEPQPFPYQGAVTRRRRWVRRIWYDVKSSEKEKENSVGS</sequence>
<keyword evidence="3 6" id="KW-1133">Transmembrane helix</keyword>
<feature type="transmembrane region" description="Helical" evidence="6">
    <location>
        <begin position="188"/>
        <end position="214"/>
    </location>
</feature>
<keyword evidence="9" id="KW-1185">Reference proteome</keyword>
<dbReference type="Proteomes" id="UP001049176">
    <property type="component" value="Chromosome 10"/>
</dbReference>
<evidence type="ECO:0000256" key="3">
    <source>
        <dbReference type="ARBA" id="ARBA00022989"/>
    </source>
</evidence>
<feature type="compositionally biased region" description="Low complexity" evidence="5">
    <location>
        <begin position="448"/>
        <end position="458"/>
    </location>
</feature>
<dbReference type="EMBL" id="CM032190">
    <property type="protein sequence ID" value="KAG7086838.1"/>
    <property type="molecule type" value="Genomic_DNA"/>
</dbReference>
<feature type="transmembrane region" description="Helical" evidence="6">
    <location>
        <begin position="304"/>
        <end position="323"/>
    </location>
</feature>
<dbReference type="KEGG" id="more:E1B28_002760"/>
<organism evidence="8 9">
    <name type="scientific">Marasmius oreades</name>
    <name type="common">fairy-ring Marasmius</name>
    <dbReference type="NCBI Taxonomy" id="181124"/>
    <lineage>
        <taxon>Eukaryota</taxon>
        <taxon>Fungi</taxon>
        <taxon>Dikarya</taxon>
        <taxon>Basidiomycota</taxon>
        <taxon>Agaricomycotina</taxon>
        <taxon>Agaricomycetes</taxon>
        <taxon>Agaricomycetidae</taxon>
        <taxon>Agaricales</taxon>
        <taxon>Marasmiineae</taxon>
        <taxon>Marasmiaceae</taxon>
        <taxon>Marasmius</taxon>
    </lineage>
</organism>
<gene>
    <name evidence="8" type="ORF">E1B28_002760</name>
</gene>
<dbReference type="InterPro" id="IPR010482">
    <property type="entry name" value="TECPR1-like_DysF"/>
</dbReference>
<feature type="region of interest" description="Disordered" evidence="5">
    <location>
        <begin position="228"/>
        <end position="249"/>
    </location>
</feature>
<evidence type="ECO:0000256" key="1">
    <source>
        <dbReference type="ARBA" id="ARBA00004141"/>
    </source>
</evidence>
<feature type="region of interest" description="Disordered" evidence="5">
    <location>
        <begin position="448"/>
        <end position="471"/>
    </location>
</feature>
<dbReference type="OrthoDB" id="74314at2759"/>
<evidence type="ECO:0000256" key="4">
    <source>
        <dbReference type="ARBA" id="ARBA00023136"/>
    </source>
</evidence>
<dbReference type="GO" id="GO:0005778">
    <property type="term" value="C:peroxisomal membrane"/>
    <property type="evidence" value="ECO:0007669"/>
    <property type="project" value="UniProtKB-ARBA"/>
</dbReference>
<dbReference type="PANTHER" id="PTHR28304:SF2">
    <property type="entry name" value="PEROXISOMAL MEMBRANE PROTEIN PEX29"/>
    <property type="match status" value="1"/>
</dbReference>
<evidence type="ECO:0000313" key="8">
    <source>
        <dbReference type="EMBL" id="KAG7086838.1"/>
    </source>
</evidence>
<feature type="region of interest" description="Disordered" evidence="5">
    <location>
        <begin position="100"/>
        <end position="127"/>
    </location>
</feature>
<feature type="region of interest" description="Disordered" evidence="5">
    <location>
        <begin position="28"/>
        <end position="72"/>
    </location>
</feature>
<feature type="domain" description="TECPR1-like DysF" evidence="7">
    <location>
        <begin position="144"/>
        <end position="579"/>
    </location>
</feature>
<comment type="caution">
    <text evidence="8">The sequence shown here is derived from an EMBL/GenBank/DDBJ whole genome shotgun (WGS) entry which is preliminary data.</text>
</comment>
<dbReference type="GO" id="GO:0007031">
    <property type="term" value="P:peroxisome organization"/>
    <property type="evidence" value="ECO:0007669"/>
    <property type="project" value="TreeGrafter"/>
</dbReference>
<reference evidence="8" key="1">
    <citation type="journal article" date="2021" name="Genome Biol. Evol.">
        <title>The assembled and annotated genome of the fairy-ring fungus Marasmius oreades.</title>
        <authorList>
            <person name="Hiltunen M."/>
            <person name="Ament-Velasquez S.L."/>
            <person name="Johannesson H."/>
        </authorList>
    </citation>
    <scope>NUCLEOTIDE SEQUENCE</scope>
    <source>
        <strain evidence="8">03SP1</strain>
    </source>
</reference>
<dbReference type="InterPro" id="IPR052816">
    <property type="entry name" value="Peroxisomal_Membrane_PEX28-32"/>
</dbReference>
<feature type="transmembrane region" description="Helical" evidence="6">
    <location>
        <begin position="330"/>
        <end position="350"/>
    </location>
</feature>
<comment type="subcellular location">
    <subcellularLocation>
        <location evidence="1">Membrane</location>
        <topology evidence="1">Multi-pass membrane protein</topology>
    </subcellularLocation>
</comment>
<dbReference type="AlphaFoldDB" id="A0A9P7ULW5"/>
<protein>
    <recommendedName>
        <fullName evidence="7">TECPR1-like DysF domain-containing protein</fullName>
    </recommendedName>
</protein>
<name>A0A9P7ULW5_9AGAR</name>
<dbReference type="GeneID" id="66071836"/>
<dbReference type="PANTHER" id="PTHR28304">
    <property type="entry name" value="PEROXISOMAL MEMBRANE PROTEIN PEX29"/>
    <property type="match status" value="1"/>
</dbReference>
<keyword evidence="2 6" id="KW-0812">Transmembrane</keyword>
<evidence type="ECO:0000256" key="2">
    <source>
        <dbReference type="ARBA" id="ARBA00022692"/>
    </source>
</evidence>